<name>A0A0D2JA33_9BACT</name>
<evidence type="ECO:0000256" key="1">
    <source>
        <dbReference type="SAM" id="Phobius"/>
    </source>
</evidence>
<sequence length="327" mass="35822">MATDLSLKDRLYGCLVRWGINRMNYPVRPGLYGVNQPGQDSPVLVTCNYKLTFDCLRRCLGKVNAWILALDTKGINVWCAAGKKTMSTDNLVKSLAKEKILNLVNHRQLILPQLAGPGVAAHLVKKAAGFRVIYGPVAARHIPEFLANGFSADQKMREKGFGLYERAVLTPMELLPGLRLGLPLAAVVGILTALLWPGAFLKNLESVGALTGLYILWSLFQGTVLGPLLLPWLPGRAFAAKGWFLGLPGWWAYCLAFMRPQGFDWLLLWPFLPLGASLVSFSLMNFTGASTFTSMTGVEKEIKAHVPRQALALGLGLAAWLLMPYLG</sequence>
<dbReference type="EMBL" id="AZAC01000029">
    <property type="protein sequence ID" value="KIX12536.1"/>
    <property type="molecule type" value="Genomic_DNA"/>
</dbReference>
<accession>A0A0D2JA33</accession>
<dbReference type="Proteomes" id="UP000032233">
    <property type="component" value="Unassembled WGS sequence"/>
</dbReference>
<comment type="caution">
    <text evidence="3">The sequence shown here is derived from an EMBL/GenBank/DDBJ whole genome shotgun (WGS) entry which is preliminary data.</text>
</comment>
<dbReference type="STRING" id="1429043.X474_18200"/>
<evidence type="ECO:0000313" key="4">
    <source>
        <dbReference type="Proteomes" id="UP000032233"/>
    </source>
</evidence>
<keyword evidence="1" id="KW-0472">Membrane</keyword>
<dbReference type="Pfam" id="PF03599">
    <property type="entry name" value="CdhD"/>
    <property type="match status" value="1"/>
</dbReference>
<feature type="transmembrane region" description="Helical" evidence="1">
    <location>
        <begin position="310"/>
        <end position="326"/>
    </location>
</feature>
<dbReference type="OrthoDB" id="2079583at2"/>
<feature type="transmembrane region" description="Helical" evidence="1">
    <location>
        <begin position="266"/>
        <end position="289"/>
    </location>
</feature>
<reference evidence="3 4" key="1">
    <citation type="submission" date="2013-11" db="EMBL/GenBank/DDBJ databases">
        <title>Metagenomic analysis of a methanogenic consortium involved in long chain n-alkane degradation.</title>
        <authorList>
            <person name="Davidova I.A."/>
            <person name="Callaghan A.V."/>
            <person name="Wawrik B."/>
            <person name="Pruitt S."/>
            <person name="Marks C."/>
            <person name="Duncan K.E."/>
            <person name="Suflita J.M."/>
        </authorList>
    </citation>
    <scope>NUCLEOTIDE SEQUENCE [LARGE SCALE GENOMIC DNA]</scope>
    <source>
        <strain evidence="3 4">SPR</strain>
    </source>
</reference>
<keyword evidence="1" id="KW-0812">Transmembrane</keyword>
<dbReference type="NCBIfam" id="NF040863">
    <property type="entry name" value="HgcA_corrinoid"/>
    <property type="match status" value="1"/>
</dbReference>
<evidence type="ECO:0000313" key="3">
    <source>
        <dbReference type="EMBL" id="KIX12536.1"/>
    </source>
</evidence>
<gene>
    <name evidence="3" type="ORF">X474_18200</name>
</gene>
<keyword evidence="1" id="KW-1133">Transmembrane helix</keyword>
<dbReference type="InParanoid" id="A0A0D2JA33"/>
<organism evidence="3 4">
    <name type="scientific">Dethiosulfatarculus sandiegensis</name>
    <dbReference type="NCBI Taxonomy" id="1429043"/>
    <lineage>
        <taxon>Bacteria</taxon>
        <taxon>Pseudomonadati</taxon>
        <taxon>Thermodesulfobacteriota</taxon>
        <taxon>Desulfarculia</taxon>
        <taxon>Desulfarculales</taxon>
        <taxon>Desulfarculaceae</taxon>
        <taxon>Dethiosulfatarculus</taxon>
    </lineage>
</organism>
<dbReference type="AlphaFoldDB" id="A0A0D2JA33"/>
<feature type="transmembrane region" description="Helical" evidence="1">
    <location>
        <begin position="207"/>
        <end position="230"/>
    </location>
</feature>
<keyword evidence="4" id="KW-1185">Reference proteome</keyword>
<evidence type="ECO:0000259" key="2">
    <source>
        <dbReference type="Pfam" id="PF03599"/>
    </source>
</evidence>
<dbReference type="PATRIC" id="fig|1429043.3.peg.3849"/>
<protein>
    <recommendedName>
        <fullName evidence="2">CO dehydrogenase/acetyl-CoA synthase delta subunit TIM barrel domain-containing protein</fullName>
    </recommendedName>
</protein>
<feature type="transmembrane region" description="Helical" evidence="1">
    <location>
        <begin position="180"/>
        <end position="201"/>
    </location>
</feature>
<proteinExistence type="predicted"/>
<feature type="domain" description="CO dehydrogenase/acetyl-CoA synthase delta subunit TIM barrel" evidence="2">
    <location>
        <begin position="27"/>
        <end position="145"/>
    </location>
</feature>
<dbReference type="Gene3D" id="3.40.50.11600">
    <property type="match status" value="1"/>
</dbReference>
<dbReference type="InterPro" id="IPR016041">
    <property type="entry name" value="Ac-CoA_synth_d_su_TIM-brl"/>
</dbReference>